<protein>
    <submittedName>
        <fullName evidence="2">Uncharacterized protein</fullName>
    </submittedName>
</protein>
<name>A0A131YRX9_RHIAP</name>
<keyword evidence="1" id="KW-0472">Membrane</keyword>
<reference evidence="2" key="1">
    <citation type="journal article" date="2016" name="Ticks Tick Borne Dis.">
        <title>De novo assembly and annotation of the salivary gland transcriptome of Rhipicephalus appendiculatus male and female ticks during blood feeding.</title>
        <authorList>
            <person name="de Castro M.H."/>
            <person name="de Klerk D."/>
            <person name="Pienaar R."/>
            <person name="Latif A.A."/>
            <person name="Rees D.J."/>
            <person name="Mans B.J."/>
        </authorList>
    </citation>
    <scope>NUCLEOTIDE SEQUENCE</scope>
    <source>
        <tissue evidence="2">Salivary glands</tissue>
    </source>
</reference>
<evidence type="ECO:0000313" key="2">
    <source>
        <dbReference type="EMBL" id="JAP81295.1"/>
    </source>
</evidence>
<proteinExistence type="predicted"/>
<sequence length="134" mass="14963">MLSFTLPLSPCHFPPHCHHISPSRSLPCPTTLLHTLCCTRLCYPLLACLDSQVVTVLTFRSWGRGFKSCLAKNFSLSLPFFLFSFYLSLSLCVLILSPIRVIASHTGQIGARVLGVQQKRKTMKKWMKTAHAGT</sequence>
<feature type="transmembrane region" description="Helical" evidence="1">
    <location>
        <begin position="80"/>
        <end position="103"/>
    </location>
</feature>
<keyword evidence="1" id="KW-0812">Transmembrane</keyword>
<dbReference type="EMBL" id="GEDV01007262">
    <property type="protein sequence ID" value="JAP81295.1"/>
    <property type="molecule type" value="Transcribed_RNA"/>
</dbReference>
<organism evidence="2">
    <name type="scientific">Rhipicephalus appendiculatus</name>
    <name type="common">Brown ear tick</name>
    <dbReference type="NCBI Taxonomy" id="34631"/>
    <lineage>
        <taxon>Eukaryota</taxon>
        <taxon>Metazoa</taxon>
        <taxon>Ecdysozoa</taxon>
        <taxon>Arthropoda</taxon>
        <taxon>Chelicerata</taxon>
        <taxon>Arachnida</taxon>
        <taxon>Acari</taxon>
        <taxon>Parasitiformes</taxon>
        <taxon>Ixodida</taxon>
        <taxon>Ixodoidea</taxon>
        <taxon>Ixodidae</taxon>
        <taxon>Rhipicephalinae</taxon>
        <taxon>Rhipicephalus</taxon>
        <taxon>Rhipicephalus</taxon>
    </lineage>
</organism>
<evidence type="ECO:0000256" key="1">
    <source>
        <dbReference type="SAM" id="Phobius"/>
    </source>
</evidence>
<accession>A0A131YRX9</accession>
<keyword evidence="1" id="KW-1133">Transmembrane helix</keyword>
<dbReference type="AlphaFoldDB" id="A0A131YRX9"/>